<sequence>MKPVELRVAGSSADRAARGTTGRGLALLAAVVITTLLAACQSPVRLMPTPVSFRTGEIDPFKTAGPKSHSTDVPVLYVTNRGAIVETPEPIHTILPSERLRMGVAHVRIGDDTLDWETLHRLSTSDDPDQRPIISLDWLEPLVSLGPTDTVANSPDAQAFFALVNKALAATDNNELVIYVHGSNNTMPRATAQAAQLRHFTGRRIVVLAFVWPSAGSLLRYFTDVGNARASVKPFARLVELLAEHTDASAIDVLAYSAGAQVVSPALALLGTSARPGETRQQLRERLRLKHIYFAAADIDTRQFINELGKYVDIVKGVSNAANLNDSALRVAAIVHRASRIGRPDPTELDPEQSGFLLEASRSLGFDLIKVDPNAIPKLPPNSHAFWYEDPWVSSDLLGLLLLNAEPQRRGLTAQDAPQGTRYWAFPPDFDDRVMKLFSPALVPAPAEAPSESGAPAAASDQGRRAVPDSRM</sequence>
<comment type="caution">
    <text evidence="2">The sequence shown here is derived from an EMBL/GenBank/DDBJ whole genome shotgun (WGS) entry which is preliminary data.</text>
</comment>
<dbReference type="PANTHER" id="PTHR36513:SF1">
    <property type="entry name" value="TRANSMEMBRANE PROTEIN"/>
    <property type="match status" value="1"/>
</dbReference>
<gene>
    <name evidence="2" type="ORF">IPJ27_04515</name>
</gene>
<dbReference type="PANTHER" id="PTHR36513">
    <property type="entry name" value="ABC TRANSMEMBRANE TYPE-1 DOMAIN-CONTAINING PROTEIN"/>
    <property type="match status" value="1"/>
</dbReference>
<evidence type="ECO:0000313" key="3">
    <source>
        <dbReference type="Proteomes" id="UP000697998"/>
    </source>
</evidence>
<feature type="compositionally biased region" description="Low complexity" evidence="1">
    <location>
        <begin position="445"/>
        <end position="460"/>
    </location>
</feature>
<dbReference type="InterPro" id="IPR029058">
    <property type="entry name" value="AB_hydrolase_fold"/>
</dbReference>
<dbReference type="SUPFAM" id="SSF53474">
    <property type="entry name" value="alpha/beta-Hydrolases"/>
    <property type="match status" value="1"/>
</dbReference>
<dbReference type="GO" id="GO:0016787">
    <property type="term" value="F:hydrolase activity"/>
    <property type="evidence" value="ECO:0007669"/>
    <property type="project" value="UniProtKB-KW"/>
</dbReference>
<evidence type="ECO:0000313" key="2">
    <source>
        <dbReference type="EMBL" id="MBK7674073.1"/>
    </source>
</evidence>
<feature type="region of interest" description="Disordered" evidence="1">
    <location>
        <begin position="445"/>
        <end position="472"/>
    </location>
</feature>
<reference evidence="2 3" key="1">
    <citation type="submission" date="2020-10" db="EMBL/GenBank/DDBJ databases">
        <title>Connecting structure to function with the recovery of over 1000 high-quality activated sludge metagenome-assembled genomes encoding full-length rRNA genes using long-read sequencing.</title>
        <authorList>
            <person name="Singleton C.M."/>
            <person name="Petriglieri F."/>
            <person name="Kristensen J.M."/>
            <person name="Kirkegaard R.H."/>
            <person name="Michaelsen T.Y."/>
            <person name="Andersen M.H."/>
            <person name="Karst S.M."/>
            <person name="Dueholm M.S."/>
            <person name="Nielsen P.H."/>
            <person name="Albertsen M."/>
        </authorList>
    </citation>
    <scope>NUCLEOTIDE SEQUENCE [LARGE SCALE GENOMIC DNA]</scope>
    <source>
        <strain evidence="2">EsbW_18-Q3-R4-48_BATAC.285</strain>
    </source>
</reference>
<dbReference type="AlphaFoldDB" id="A0A935PVG4"/>
<dbReference type="EMBL" id="JADJMH010000002">
    <property type="protein sequence ID" value="MBK7674073.1"/>
    <property type="molecule type" value="Genomic_DNA"/>
</dbReference>
<dbReference type="Proteomes" id="UP000697998">
    <property type="component" value="Unassembled WGS sequence"/>
</dbReference>
<accession>A0A935PVG4</accession>
<protein>
    <submittedName>
        <fullName evidence="2">Alpha/beta hydrolase</fullName>
    </submittedName>
</protein>
<dbReference type="Pfam" id="PF05990">
    <property type="entry name" value="DUF900"/>
    <property type="match status" value="1"/>
</dbReference>
<feature type="compositionally biased region" description="Basic and acidic residues" evidence="1">
    <location>
        <begin position="462"/>
        <end position="472"/>
    </location>
</feature>
<dbReference type="InterPro" id="IPR010297">
    <property type="entry name" value="DUF900_hydrolase"/>
</dbReference>
<organism evidence="2 3">
    <name type="scientific">Candidatus Accumulibacter proximus</name>
    <dbReference type="NCBI Taxonomy" id="2954385"/>
    <lineage>
        <taxon>Bacteria</taxon>
        <taxon>Pseudomonadati</taxon>
        <taxon>Pseudomonadota</taxon>
        <taxon>Betaproteobacteria</taxon>
        <taxon>Candidatus Accumulibacter</taxon>
    </lineage>
</organism>
<keyword evidence="2" id="KW-0378">Hydrolase</keyword>
<evidence type="ECO:0000256" key="1">
    <source>
        <dbReference type="SAM" id="MobiDB-lite"/>
    </source>
</evidence>
<name>A0A935PVG4_9PROT</name>
<proteinExistence type="predicted"/>